<dbReference type="SUPFAM" id="SSF53756">
    <property type="entry name" value="UDP-Glycosyltransferase/glycogen phosphorylase"/>
    <property type="match status" value="1"/>
</dbReference>
<reference evidence="2 3" key="1">
    <citation type="submission" date="2019-02" db="EMBL/GenBank/DDBJ databases">
        <title>Deep-cultivation of Planctomycetes and their phenomic and genomic characterization uncovers novel biology.</title>
        <authorList>
            <person name="Wiegand S."/>
            <person name="Jogler M."/>
            <person name="Boedeker C."/>
            <person name="Pinto D."/>
            <person name="Vollmers J."/>
            <person name="Rivas-Marin E."/>
            <person name="Kohn T."/>
            <person name="Peeters S.H."/>
            <person name="Heuer A."/>
            <person name="Rast P."/>
            <person name="Oberbeckmann S."/>
            <person name="Bunk B."/>
            <person name="Jeske O."/>
            <person name="Meyerdierks A."/>
            <person name="Storesund J.E."/>
            <person name="Kallscheuer N."/>
            <person name="Luecker S."/>
            <person name="Lage O.M."/>
            <person name="Pohl T."/>
            <person name="Merkel B.J."/>
            <person name="Hornburger P."/>
            <person name="Mueller R.-W."/>
            <person name="Bruemmer F."/>
            <person name="Labrenz M."/>
            <person name="Spormann A.M."/>
            <person name="Op den Camp H."/>
            <person name="Overmann J."/>
            <person name="Amann R."/>
            <person name="Jetten M.S.M."/>
            <person name="Mascher T."/>
            <person name="Medema M.H."/>
            <person name="Devos D.P."/>
            <person name="Kaster A.-K."/>
            <person name="Ovreas L."/>
            <person name="Rohde M."/>
            <person name="Galperin M.Y."/>
            <person name="Jogler C."/>
        </authorList>
    </citation>
    <scope>NUCLEOTIDE SEQUENCE [LARGE SCALE GENOMIC DNA]</scope>
    <source>
        <strain evidence="2 3">CA12</strain>
    </source>
</reference>
<dbReference type="EC" id="2.4.1.246" evidence="2"/>
<dbReference type="PANTHER" id="PTHR45947">
    <property type="entry name" value="SULFOQUINOVOSYL TRANSFERASE SQD2"/>
    <property type="match status" value="1"/>
</dbReference>
<dbReference type="EMBL" id="CP036265">
    <property type="protein sequence ID" value="QDT15525.1"/>
    <property type="molecule type" value="Genomic_DNA"/>
</dbReference>
<dbReference type="Gene3D" id="3.40.50.2000">
    <property type="entry name" value="Glycogen Phosphorylase B"/>
    <property type="match status" value="2"/>
</dbReference>
<dbReference type="KEGG" id="acaf:CA12_16100"/>
<dbReference type="InterPro" id="IPR028098">
    <property type="entry name" value="Glyco_trans_4-like_N"/>
</dbReference>
<dbReference type="InterPro" id="IPR050194">
    <property type="entry name" value="Glycosyltransferase_grp1"/>
</dbReference>
<keyword evidence="3" id="KW-1185">Reference proteome</keyword>
<keyword evidence="2" id="KW-0808">Transferase</keyword>
<dbReference type="Pfam" id="PF13692">
    <property type="entry name" value="Glyco_trans_1_4"/>
    <property type="match status" value="1"/>
</dbReference>
<proteinExistence type="predicted"/>
<dbReference type="OrthoDB" id="232381at2"/>
<evidence type="ECO:0000313" key="2">
    <source>
        <dbReference type="EMBL" id="QDT15525.1"/>
    </source>
</evidence>
<keyword evidence="2" id="KW-0328">Glycosyltransferase</keyword>
<dbReference type="Proteomes" id="UP000318741">
    <property type="component" value="Chromosome"/>
</dbReference>
<evidence type="ECO:0000313" key="3">
    <source>
        <dbReference type="Proteomes" id="UP000318741"/>
    </source>
</evidence>
<gene>
    <name evidence="2" type="primary">mfpsA_3</name>
    <name evidence="2" type="ORF">CA12_16100</name>
</gene>
<dbReference type="RefSeq" id="WP_145358412.1">
    <property type="nucleotide sequence ID" value="NZ_CP036265.1"/>
</dbReference>
<sequence length="426" mass="44451">MSVRASAAEDAASPRVAMVTRSVSRAGGGLASVILDLARALSAIGRSPHVLSVRDEHFAEDAAAAGQIEGRPLAGEAFAPQGPRFTHGAWGYAPGLDRRLGELNPDVVHSHGLWHHSSAATAGWGRKSGRKWVVSPHGMLDPWAVRRSRAKKRVAWWLAERSHLAGAGCLHALADAEADAARAYGVRAPILVIPNGVSLEAPRPDAPPPWGEGEEVSAAVGGRRVLLFLGRLHPKKGLDLLIDAWAHLLKTEPAARDWHVAVLGWDDGGHAEELKARAAAAGLCGPGGRPTAGKGALGFYGPAFGDRKAAALAGASGFVLPSHSEGMPVAVLEAWAYGLPTVLTDACNLPEGFDRGGALRVEPTADSLRTGLAELVTESDAARGARGAAARALAEAEFAWPVIARRFGALYDWLAGGPEPDGVRRG</sequence>
<accession>A0A517P850</accession>
<dbReference type="GO" id="GO:0103011">
    <property type="term" value="F:mannosylfructose-phosphate synthase activity"/>
    <property type="evidence" value="ECO:0007669"/>
    <property type="project" value="UniProtKB-EC"/>
</dbReference>
<evidence type="ECO:0000259" key="1">
    <source>
        <dbReference type="Pfam" id="PF13439"/>
    </source>
</evidence>
<protein>
    <submittedName>
        <fullName evidence="2">Mannosylfructose-phosphate synthase</fullName>
        <ecNumber evidence="2">2.4.1.246</ecNumber>
    </submittedName>
</protein>
<dbReference type="PANTHER" id="PTHR45947:SF3">
    <property type="entry name" value="SULFOQUINOVOSYL TRANSFERASE SQD2"/>
    <property type="match status" value="1"/>
</dbReference>
<organism evidence="2 3">
    <name type="scientific">Alienimonas californiensis</name>
    <dbReference type="NCBI Taxonomy" id="2527989"/>
    <lineage>
        <taxon>Bacteria</taxon>
        <taxon>Pseudomonadati</taxon>
        <taxon>Planctomycetota</taxon>
        <taxon>Planctomycetia</taxon>
        <taxon>Planctomycetales</taxon>
        <taxon>Planctomycetaceae</taxon>
        <taxon>Alienimonas</taxon>
    </lineage>
</organism>
<dbReference type="AlphaFoldDB" id="A0A517P850"/>
<dbReference type="Pfam" id="PF13439">
    <property type="entry name" value="Glyco_transf_4"/>
    <property type="match status" value="1"/>
</dbReference>
<feature type="domain" description="Glycosyltransferase subfamily 4-like N-terminal" evidence="1">
    <location>
        <begin position="28"/>
        <end position="200"/>
    </location>
</feature>
<name>A0A517P850_9PLAN</name>